<dbReference type="AlphaFoldDB" id="A0A1F7SBF7"/>
<gene>
    <name evidence="1" type="ORF">A2161_06485</name>
</gene>
<dbReference type="EMBL" id="MGDD01000001">
    <property type="protein sequence ID" value="OGL50537.1"/>
    <property type="molecule type" value="Genomic_DNA"/>
</dbReference>
<proteinExistence type="predicted"/>
<protein>
    <submittedName>
        <fullName evidence="1">Uncharacterized protein</fullName>
    </submittedName>
</protein>
<accession>A0A1F7SBF7</accession>
<organism evidence="1 2">
    <name type="scientific">Candidatus Schekmanbacteria bacterium RBG_13_48_7</name>
    <dbReference type="NCBI Taxonomy" id="1817878"/>
    <lineage>
        <taxon>Bacteria</taxon>
        <taxon>Candidatus Schekmaniibacteriota</taxon>
    </lineage>
</organism>
<evidence type="ECO:0000313" key="1">
    <source>
        <dbReference type="EMBL" id="OGL50537.1"/>
    </source>
</evidence>
<name>A0A1F7SBF7_9BACT</name>
<sequence>MTPVYSPTVTPTPTNIIEVHFDLCGGLNLISLPVKNSALKTSSALLADICDGDADSIWSYDCTRRTFTSWNFLDPGAGWPTWVGMPFWVNITERDGCSWYVYGEIDTTISYTLCSGLNMVSLPIYSTSITTASELMYSIPNCTGVFRWKKEVSCYNPTGFDAYFPLSDPEEDFSLHPGYAYWVNVTAAGTWIPPNP</sequence>
<dbReference type="Proteomes" id="UP000179266">
    <property type="component" value="Unassembled WGS sequence"/>
</dbReference>
<comment type="caution">
    <text evidence="1">The sequence shown here is derived from an EMBL/GenBank/DDBJ whole genome shotgun (WGS) entry which is preliminary data.</text>
</comment>
<evidence type="ECO:0000313" key="2">
    <source>
        <dbReference type="Proteomes" id="UP000179266"/>
    </source>
</evidence>
<reference evidence="1 2" key="1">
    <citation type="journal article" date="2016" name="Nat. Commun.">
        <title>Thousands of microbial genomes shed light on interconnected biogeochemical processes in an aquifer system.</title>
        <authorList>
            <person name="Anantharaman K."/>
            <person name="Brown C.T."/>
            <person name="Hug L.A."/>
            <person name="Sharon I."/>
            <person name="Castelle C.J."/>
            <person name="Probst A.J."/>
            <person name="Thomas B.C."/>
            <person name="Singh A."/>
            <person name="Wilkins M.J."/>
            <person name="Karaoz U."/>
            <person name="Brodie E.L."/>
            <person name="Williams K.H."/>
            <person name="Hubbard S.S."/>
            <person name="Banfield J.F."/>
        </authorList>
    </citation>
    <scope>NUCLEOTIDE SEQUENCE [LARGE SCALE GENOMIC DNA]</scope>
</reference>